<dbReference type="EMBL" id="FOSQ01000002">
    <property type="protein sequence ID" value="SFK37449.1"/>
    <property type="molecule type" value="Genomic_DNA"/>
</dbReference>
<name>A0A1I3Z1E6_9PROT</name>
<dbReference type="PROSITE" id="PS50206">
    <property type="entry name" value="RHODANESE_3"/>
    <property type="match status" value="1"/>
</dbReference>
<dbReference type="AlphaFoldDB" id="A0A1I3Z1E6"/>
<dbReference type="InterPro" id="IPR001763">
    <property type="entry name" value="Rhodanese-like_dom"/>
</dbReference>
<organism evidence="2 3">
    <name type="scientific">Falsiroseomonas stagni DSM 19981</name>
    <dbReference type="NCBI Taxonomy" id="1123062"/>
    <lineage>
        <taxon>Bacteria</taxon>
        <taxon>Pseudomonadati</taxon>
        <taxon>Pseudomonadota</taxon>
        <taxon>Alphaproteobacteria</taxon>
        <taxon>Acetobacterales</taxon>
        <taxon>Roseomonadaceae</taxon>
        <taxon>Falsiroseomonas</taxon>
    </lineage>
</organism>
<dbReference type="CDD" id="cd01447">
    <property type="entry name" value="Polysulfide_ST"/>
    <property type="match status" value="1"/>
</dbReference>
<evidence type="ECO:0000259" key="1">
    <source>
        <dbReference type="PROSITE" id="PS50206"/>
    </source>
</evidence>
<dbReference type="SMART" id="SM00450">
    <property type="entry name" value="RHOD"/>
    <property type="match status" value="1"/>
</dbReference>
<keyword evidence="2" id="KW-0808">Transferase</keyword>
<accession>A0A1I3Z1E6</accession>
<feature type="domain" description="Rhodanese" evidence="1">
    <location>
        <begin position="29"/>
        <end position="126"/>
    </location>
</feature>
<dbReference type="Pfam" id="PF00581">
    <property type="entry name" value="Rhodanese"/>
    <property type="match status" value="1"/>
</dbReference>
<dbReference type="InterPro" id="IPR036873">
    <property type="entry name" value="Rhodanese-like_dom_sf"/>
</dbReference>
<protein>
    <submittedName>
        <fullName evidence="2">Rhodanese-related sulfurtransferase</fullName>
    </submittedName>
</protein>
<sequence length="139" mass="14919">MRKGYKELLAEADAVVETLPADQALALQGDPGVVFVDLRDPREIQREGRIPGAFACPRGMLEFWIDPDSPYAKPVFQEPKRFLFYCASGWRSALAAKTAQEMGLARVAHLGGGITAWKQAGGPTEMPASVMSAGSPAKG</sequence>
<dbReference type="PANTHER" id="PTHR44086:SF13">
    <property type="entry name" value="THIOSULFATE SULFURTRANSFERASE PSPE"/>
    <property type="match status" value="1"/>
</dbReference>
<dbReference type="Gene3D" id="3.40.250.10">
    <property type="entry name" value="Rhodanese-like domain"/>
    <property type="match status" value="1"/>
</dbReference>
<proteinExistence type="predicted"/>
<reference evidence="2 3" key="1">
    <citation type="submission" date="2016-10" db="EMBL/GenBank/DDBJ databases">
        <authorList>
            <person name="de Groot N.N."/>
        </authorList>
    </citation>
    <scope>NUCLEOTIDE SEQUENCE [LARGE SCALE GENOMIC DNA]</scope>
    <source>
        <strain evidence="2 3">DSM 19981</strain>
    </source>
</reference>
<dbReference type="GO" id="GO:0004792">
    <property type="term" value="F:thiosulfate-cyanide sulfurtransferase activity"/>
    <property type="evidence" value="ECO:0007669"/>
    <property type="project" value="TreeGrafter"/>
</dbReference>
<evidence type="ECO:0000313" key="3">
    <source>
        <dbReference type="Proteomes" id="UP000199473"/>
    </source>
</evidence>
<dbReference type="OrthoDB" id="9807812at2"/>
<dbReference type="SUPFAM" id="SSF52821">
    <property type="entry name" value="Rhodanese/Cell cycle control phosphatase"/>
    <property type="match status" value="1"/>
</dbReference>
<dbReference type="PANTHER" id="PTHR44086">
    <property type="entry name" value="THIOSULFATE SULFURTRANSFERASE RDL2, MITOCHONDRIAL-RELATED"/>
    <property type="match status" value="1"/>
</dbReference>
<dbReference type="STRING" id="1123062.SAMN02745775_10224"/>
<gene>
    <name evidence="2" type="ORF">SAMN02745775_10224</name>
</gene>
<evidence type="ECO:0000313" key="2">
    <source>
        <dbReference type="EMBL" id="SFK37449.1"/>
    </source>
</evidence>
<dbReference type="Proteomes" id="UP000199473">
    <property type="component" value="Unassembled WGS sequence"/>
</dbReference>
<dbReference type="RefSeq" id="WP_092957682.1">
    <property type="nucleotide sequence ID" value="NZ_FOSQ01000002.1"/>
</dbReference>
<keyword evidence="3" id="KW-1185">Reference proteome</keyword>